<feature type="compositionally biased region" description="Basic and acidic residues" evidence="1">
    <location>
        <begin position="181"/>
        <end position="199"/>
    </location>
</feature>
<comment type="caution">
    <text evidence="2">The sequence shown here is derived from an EMBL/GenBank/DDBJ whole genome shotgun (WGS) entry which is preliminary data.</text>
</comment>
<organism evidence="2 3">
    <name type="scientific">Thyridium curvatum</name>
    <dbReference type="NCBI Taxonomy" id="1093900"/>
    <lineage>
        <taxon>Eukaryota</taxon>
        <taxon>Fungi</taxon>
        <taxon>Dikarya</taxon>
        <taxon>Ascomycota</taxon>
        <taxon>Pezizomycotina</taxon>
        <taxon>Sordariomycetes</taxon>
        <taxon>Sordariomycetidae</taxon>
        <taxon>Thyridiales</taxon>
        <taxon>Thyridiaceae</taxon>
        <taxon>Thyridium</taxon>
    </lineage>
</organism>
<keyword evidence="3" id="KW-1185">Reference proteome</keyword>
<name>A0A507AKA2_9PEZI</name>
<evidence type="ECO:0000256" key="1">
    <source>
        <dbReference type="SAM" id="MobiDB-lite"/>
    </source>
</evidence>
<dbReference type="AlphaFoldDB" id="A0A507AKA2"/>
<evidence type="ECO:0000313" key="3">
    <source>
        <dbReference type="Proteomes" id="UP000319257"/>
    </source>
</evidence>
<proteinExistence type="predicted"/>
<dbReference type="InParanoid" id="A0A507AKA2"/>
<evidence type="ECO:0000313" key="2">
    <source>
        <dbReference type="EMBL" id="TPX06716.1"/>
    </source>
</evidence>
<protein>
    <submittedName>
        <fullName evidence="2">Uncharacterized protein</fullName>
    </submittedName>
</protein>
<dbReference type="Proteomes" id="UP000319257">
    <property type="component" value="Unassembled WGS sequence"/>
</dbReference>
<sequence length="199" mass="22981">MADNSKLKKFLDDISKGSLNYFPPDSEAVGFDSGPRARVAAKLFRDILGALKALGVHDEWIPGTLDHFNDSLLIQGISFVIWRYSQEDPDDAVERYNKFVLRMNTYYQSLVAPTAKSTAKLSKEEKEDVDNYYKNFKYVAHLATDNSPYWKHITKKPKQRREIMELAVTVTSTMHGQNSPFHDDSQRVWEERMPVEDEE</sequence>
<dbReference type="GeneID" id="41969659"/>
<gene>
    <name evidence="2" type="ORF">E0L32_002212</name>
</gene>
<feature type="region of interest" description="Disordered" evidence="1">
    <location>
        <begin position="174"/>
        <end position="199"/>
    </location>
</feature>
<dbReference type="EMBL" id="SKBQ01000009">
    <property type="protein sequence ID" value="TPX06716.1"/>
    <property type="molecule type" value="Genomic_DNA"/>
</dbReference>
<reference evidence="2 3" key="1">
    <citation type="submission" date="2019-06" db="EMBL/GenBank/DDBJ databases">
        <title>Draft genome sequence of the filamentous fungus Phialemoniopsis curvata isolated from diesel fuel.</title>
        <authorList>
            <person name="Varaljay V.A."/>
            <person name="Lyon W.J."/>
            <person name="Crouch A.L."/>
            <person name="Drake C.E."/>
            <person name="Hollomon J.M."/>
            <person name="Nadeau L.J."/>
            <person name="Nunn H.S."/>
            <person name="Stevenson B.S."/>
            <person name="Bojanowski C.L."/>
            <person name="Crookes-Goodson W.J."/>
        </authorList>
    </citation>
    <scope>NUCLEOTIDE SEQUENCE [LARGE SCALE GENOMIC DNA]</scope>
    <source>
        <strain evidence="2 3">D216</strain>
    </source>
</reference>
<accession>A0A507AKA2</accession>
<dbReference type="RefSeq" id="XP_030988427.1">
    <property type="nucleotide sequence ID" value="XM_031136377.1"/>
</dbReference>